<dbReference type="GO" id="GO:0032259">
    <property type="term" value="P:methylation"/>
    <property type="evidence" value="ECO:0007669"/>
    <property type="project" value="UniProtKB-KW"/>
</dbReference>
<reference evidence="3 4" key="1">
    <citation type="submission" date="2023-01" db="EMBL/GenBank/DDBJ databases">
        <title>Analysis of 21 Apiospora genomes using comparative genomics revels a genus with tremendous synthesis potential of carbohydrate active enzymes and secondary metabolites.</title>
        <authorList>
            <person name="Sorensen T."/>
        </authorList>
    </citation>
    <scope>NUCLEOTIDE SEQUENCE [LARGE SCALE GENOMIC DNA]</scope>
    <source>
        <strain evidence="3 4">CBS 117206</strain>
    </source>
</reference>
<proteinExistence type="predicted"/>
<dbReference type="GO" id="GO:0008168">
    <property type="term" value="F:methyltransferase activity"/>
    <property type="evidence" value="ECO:0007669"/>
    <property type="project" value="UniProtKB-KW"/>
</dbReference>
<gene>
    <name evidence="3" type="ORF">PG999_011893</name>
</gene>
<sequence length="298" mass="33415">MATVSTNTTMSRPGYVDPNGTEAKHEVGEYPLARDYIDFTRLNLQHHLWKDIFGYSLSPKIPRDKEFLKVADVGTGTGVWLLDLHSQLDPSIKTELVGLDVDIGQVGPKEWLPENLSLRQWSVFDEPPADLAGTFDIVNVRLIVFVIDQDPVPVLRNLMKLLKPGGHLQWCEIDLESQHVETIAPGIATDCLEAVQKMTVVENTPLLPTWVRRLAQTLRDEGLEAVTADWQSGRRHTMLSMHWCNLTIPINISDKIRQTNPEKAAHIDAMIEGAIAESQKGAMWAHNRLIVTARKPLA</sequence>
<keyword evidence="3" id="KW-0808">Transferase</keyword>
<evidence type="ECO:0000256" key="1">
    <source>
        <dbReference type="SAM" id="MobiDB-lite"/>
    </source>
</evidence>
<dbReference type="Proteomes" id="UP001392437">
    <property type="component" value="Unassembled WGS sequence"/>
</dbReference>
<dbReference type="InterPro" id="IPR013217">
    <property type="entry name" value="Methyltransf_12"/>
</dbReference>
<feature type="domain" description="Methyltransferase type 12" evidence="2">
    <location>
        <begin position="72"/>
        <end position="168"/>
    </location>
</feature>
<evidence type="ECO:0000259" key="2">
    <source>
        <dbReference type="Pfam" id="PF08242"/>
    </source>
</evidence>
<dbReference type="Pfam" id="PF08242">
    <property type="entry name" value="Methyltransf_12"/>
    <property type="match status" value="1"/>
</dbReference>
<dbReference type="Gene3D" id="3.40.50.150">
    <property type="entry name" value="Vaccinia Virus protein VP39"/>
    <property type="match status" value="1"/>
</dbReference>
<name>A0AAW0QPC9_9PEZI</name>
<keyword evidence="3" id="KW-0489">Methyltransferase</keyword>
<dbReference type="CDD" id="cd02440">
    <property type="entry name" value="AdoMet_MTases"/>
    <property type="match status" value="1"/>
</dbReference>
<organism evidence="3 4">
    <name type="scientific">Apiospora kogelbergensis</name>
    <dbReference type="NCBI Taxonomy" id="1337665"/>
    <lineage>
        <taxon>Eukaryota</taxon>
        <taxon>Fungi</taxon>
        <taxon>Dikarya</taxon>
        <taxon>Ascomycota</taxon>
        <taxon>Pezizomycotina</taxon>
        <taxon>Sordariomycetes</taxon>
        <taxon>Xylariomycetidae</taxon>
        <taxon>Amphisphaeriales</taxon>
        <taxon>Apiosporaceae</taxon>
        <taxon>Apiospora</taxon>
    </lineage>
</organism>
<dbReference type="SUPFAM" id="SSF53335">
    <property type="entry name" value="S-adenosyl-L-methionine-dependent methyltransferases"/>
    <property type="match status" value="1"/>
</dbReference>
<feature type="compositionally biased region" description="Polar residues" evidence="1">
    <location>
        <begin position="1"/>
        <end position="11"/>
    </location>
</feature>
<feature type="region of interest" description="Disordered" evidence="1">
    <location>
        <begin position="1"/>
        <end position="22"/>
    </location>
</feature>
<evidence type="ECO:0000313" key="3">
    <source>
        <dbReference type="EMBL" id="KAK8101519.1"/>
    </source>
</evidence>
<accession>A0AAW0QPC9</accession>
<protein>
    <submittedName>
        <fullName evidence="3">S-adenosyl-L-methionine-dependent methyltransferase</fullName>
    </submittedName>
</protein>
<dbReference type="EMBL" id="JAQQWP010000009">
    <property type="protein sequence ID" value="KAK8101519.1"/>
    <property type="molecule type" value="Genomic_DNA"/>
</dbReference>
<dbReference type="AlphaFoldDB" id="A0AAW0QPC9"/>
<keyword evidence="4" id="KW-1185">Reference proteome</keyword>
<comment type="caution">
    <text evidence="3">The sequence shown here is derived from an EMBL/GenBank/DDBJ whole genome shotgun (WGS) entry which is preliminary data.</text>
</comment>
<evidence type="ECO:0000313" key="4">
    <source>
        <dbReference type="Proteomes" id="UP001392437"/>
    </source>
</evidence>
<dbReference type="InterPro" id="IPR029063">
    <property type="entry name" value="SAM-dependent_MTases_sf"/>
</dbReference>